<evidence type="ECO:0000313" key="2">
    <source>
        <dbReference type="Proteomes" id="UP001595692"/>
    </source>
</evidence>
<dbReference type="SUPFAM" id="SSF53850">
    <property type="entry name" value="Periplasmic binding protein-like II"/>
    <property type="match status" value="1"/>
</dbReference>
<keyword evidence="2" id="KW-1185">Reference proteome</keyword>
<protein>
    <submittedName>
        <fullName evidence="1">Substrate-binding periplasmic protein</fullName>
    </submittedName>
</protein>
<organism evidence="1 2">
    <name type="scientific">Pseudaeromonas sharmana</name>
    <dbReference type="NCBI Taxonomy" id="328412"/>
    <lineage>
        <taxon>Bacteria</taxon>
        <taxon>Pseudomonadati</taxon>
        <taxon>Pseudomonadota</taxon>
        <taxon>Gammaproteobacteria</taxon>
        <taxon>Aeromonadales</taxon>
        <taxon>Aeromonadaceae</taxon>
        <taxon>Pseudaeromonas</taxon>
    </lineage>
</organism>
<dbReference type="EMBL" id="JBHSAF010000007">
    <property type="protein sequence ID" value="MFC3913596.1"/>
    <property type="molecule type" value="Genomic_DNA"/>
</dbReference>
<gene>
    <name evidence="1" type="ORF">ACFOSS_08965</name>
</gene>
<dbReference type="Gene3D" id="3.40.190.10">
    <property type="entry name" value="Periplasmic binding protein-like II"/>
    <property type="match status" value="2"/>
</dbReference>
<dbReference type="Proteomes" id="UP001595692">
    <property type="component" value="Unassembled WGS sequence"/>
</dbReference>
<reference evidence="2" key="1">
    <citation type="journal article" date="2019" name="Int. J. Syst. Evol. Microbiol.">
        <title>The Global Catalogue of Microorganisms (GCM) 10K type strain sequencing project: providing services to taxonomists for standard genome sequencing and annotation.</title>
        <authorList>
            <consortium name="The Broad Institute Genomics Platform"/>
            <consortium name="The Broad Institute Genome Sequencing Center for Infectious Disease"/>
            <person name="Wu L."/>
            <person name="Ma J."/>
        </authorList>
    </citation>
    <scope>NUCLEOTIDE SEQUENCE [LARGE SCALE GENOMIC DNA]</scope>
    <source>
        <strain evidence="2">CCUG 54939</strain>
    </source>
</reference>
<comment type="caution">
    <text evidence="1">The sequence shown here is derived from an EMBL/GenBank/DDBJ whole genome shotgun (WGS) entry which is preliminary data.</text>
</comment>
<name>A0ABV8CP58_9GAMM</name>
<proteinExistence type="predicted"/>
<accession>A0ABV8CP58</accession>
<evidence type="ECO:0000313" key="1">
    <source>
        <dbReference type="EMBL" id="MFC3913596.1"/>
    </source>
</evidence>
<sequence>MRERFWLGFWLGGLCLLSPTLQAAEHWLLLTTPTMQPLAPLITSRLAEAGIAADIRLVPQARLVAELARPEADGAFLLTELVAKAVPGVEPVPVALHQYELMAVTRQAASPIRHPADLAHHRVGLVRGSQLSEQVSRGLAHVYRVRSDEALVAAFAANRFDVILLARDLVAGKMSSAGVTDYRVQEPPLASKPLFLLVSSRHKAMLPALTRIFLQAQQHGRWQQEVKAVMRP</sequence>
<dbReference type="RefSeq" id="WP_377151977.1">
    <property type="nucleotide sequence ID" value="NZ_JBHSAF010000007.1"/>
</dbReference>